<dbReference type="AlphaFoldDB" id="A0A0N5BM18"/>
<dbReference type="Pfam" id="PF01359">
    <property type="entry name" value="Transposase_1"/>
    <property type="match status" value="1"/>
</dbReference>
<sequence>MDPLKVHLRHCILYEFQLGHNASESARNLCAALGRDVVDVRTVQRWFSRFRAGNTDLEDEGRTGRPSTFNEDFLKSLIQDDPYITTRELEEKMGYDHTTIVVAKPGIQRKKRMLCIWWDRSGPIYYELLPHSQVVSADLYCQLLSNLDKEIKRKRPTLANRKGIILLQDNARPHVALKTRKKLDELCYEVLPHPAYSPDVAPSDYHLFLSLQNFLNGRSFRNDDEVKSALSEYFSKKDRVFFESGIDKLPDKWRQVVNNNGQYIVN</sequence>
<evidence type="ECO:0000313" key="3">
    <source>
        <dbReference type="WBParaSite" id="SPAL_0000696400.1"/>
    </source>
</evidence>
<dbReference type="InterPro" id="IPR001888">
    <property type="entry name" value="Transposase_1"/>
</dbReference>
<dbReference type="Gene3D" id="3.30.420.10">
    <property type="entry name" value="Ribonuclease H-like superfamily/Ribonuclease H"/>
    <property type="match status" value="1"/>
</dbReference>
<dbReference type="InterPro" id="IPR041426">
    <property type="entry name" value="Mos1_HTH"/>
</dbReference>
<dbReference type="GO" id="GO:0046975">
    <property type="term" value="F:histone H3K36 methyltransferase activity"/>
    <property type="evidence" value="ECO:0007669"/>
    <property type="project" value="TreeGrafter"/>
</dbReference>
<dbReference type="PANTHER" id="PTHR46060:SF2">
    <property type="entry name" value="HISTONE-LYSINE N-METHYLTRANSFERASE SETMAR"/>
    <property type="match status" value="1"/>
</dbReference>
<dbReference type="GO" id="GO:0006303">
    <property type="term" value="P:double-strand break repair via nonhomologous end joining"/>
    <property type="evidence" value="ECO:0007669"/>
    <property type="project" value="TreeGrafter"/>
</dbReference>
<dbReference type="InterPro" id="IPR036397">
    <property type="entry name" value="RNaseH_sf"/>
</dbReference>
<dbReference type="GO" id="GO:0015074">
    <property type="term" value="P:DNA integration"/>
    <property type="evidence" value="ECO:0007669"/>
    <property type="project" value="TreeGrafter"/>
</dbReference>
<dbReference type="PANTHER" id="PTHR46060">
    <property type="entry name" value="MARINER MOS1 TRANSPOSASE-LIKE PROTEIN"/>
    <property type="match status" value="1"/>
</dbReference>
<protein>
    <submittedName>
        <fullName evidence="3">HTH_48 domain-containing protein</fullName>
    </submittedName>
</protein>
<proteinExistence type="predicted"/>
<dbReference type="GO" id="GO:0003690">
    <property type="term" value="F:double-stranded DNA binding"/>
    <property type="evidence" value="ECO:0007669"/>
    <property type="project" value="TreeGrafter"/>
</dbReference>
<evidence type="ECO:0000259" key="1">
    <source>
        <dbReference type="Pfam" id="PF17906"/>
    </source>
</evidence>
<reference evidence="3" key="1">
    <citation type="submission" date="2017-02" db="UniProtKB">
        <authorList>
            <consortium name="WormBaseParasite"/>
        </authorList>
    </citation>
    <scope>IDENTIFICATION</scope>
</reference>
<dbReference type="GO" id="GO:0005634">
    <property type="term" value="C:nucleus"/>
    <property type="evidence" value="ECO:0007669"/>
    <property type="project" value="TreeGrafter"/>
</dbReference>
<dbReference type="Proteomes" id="UP000046392">
    <property type="component" value="Unplaced"/>
</dbReference>
<dbReference type="GO" id="GO:0000729">
    <property type="term" value="P:DNA double-strand break processing"/>
    <property type="evidence" value="ECO:0007669"/>
    <property type="project" value="TreeGrafter"/>
</dbReference>
<dbReference type="InterPro" id="IPR052709">
    <property type="entry name" value="Transposase-MT_Hybrid"/>
</dbReference>
<evidence type="ECO:0000313" key="2">
    <source>
        <dbReference type="Proteomes" id="UP000046392"/>
    </source>
</evidence>
<dbReference type="GO" id="GO:0044547">
    <property type="term" value="F:DNA topoisomerase binding"/>
    <property type="evidence" value="ECO:0007669"/>
    <property type="project" value="TreeGrafter"/>
</dbReference>
<dbReference type="GO" id="GO:0035861">
    <property type="term" value="C:site of double-strand break"/>
    <property type="evidence" value="ECO:0007669"/>
    <property type="project" value="TreeGrafter"/>
</dbReference>
<dbReference type="Pfam" id="PF17906">
    <property type="entry name" value="HTH_48"/>
    <property type="match status" value="1"/>
</dbReference>
<keyword evidence="2" id="KW-1185">Reference proteome</keyword>
<dbReference type="GO" id="GO:0044774">
    <property type="term" value="P:mitotic DNA integrity checkpoint signaling"/>
    <property type="evidence" value="ECO:0007669"/>
    <property type="project" value="TreeGrafter"/>
</dbReference>
<dbReference type="GO" id="GO:0000014">
    <property type="term" value="F:single-stranded DNA endodeoxyribonuclease activity"/>
    <property type="evidence" value="ECO:0007669"/>
    <property type="project" value="TreeGrafter"/>
</dbReference>
<dbReference type="Gene3D" id="1.10.10.1450">
    <property type="match status" value="1"/>
</dbReference>
<dbReference type="GO" id="GO:0042800">
    <property type="term" value="F:histone H3K4 methyltransferase activity"/>
    <property type="evidence" value="ECO:0007669"/>
    <property type="project" value="TreeGrafter"/>
</dbReference>
<dbReference type="STRING" id="174720.A0A0N5BM18"/>
<dbReference type="GO" id="GO:0000793">
    <property type="term" value="C:condensed chromosome"/>
    <property type="evidence" value="ECO:0007669"/>
    <property type="project" value="TreeGrafter"/>
</dbReference>
<organism evidence="2 3">
    <name type="scientific">Strongyloides papillosus</name>
    <name type="common">Intestinal threadworm</name>
    <dbReference type="NCBI Taxonomy" id="174720"/>
    <lineage>
        <taxon>Eukaryota</taxon>
        <taxon>Metazoa</taxon>
        <taxon>Ecdysozoa</taxon>
        <taxon>Nematoda</taxon>
        <taxon>Chromadorea</taxon>
        <taxon>Rhabditida</taxon>
        <taxon>Tylenchina</taxon>
        <taxon>Panagrolaimomorpha</taxon>
        <taxon>Strongyloidoidea</taxon>
        <taxon>Strongyloididae</taxon>
        <taxon>Strongyloides</taxon>
    </lineage>
</organism>
<dbReference type="GO" id="GO:0031297">
    <property type="term" value="P:replication fork processing"/>
    <property type="evidence" value="ECO:0007669"/>
    <property type="project" value="TreeGrafter"/>
</dbReference>
<dbReference type="GO" id="GO:0003697">
    <property type="term" value="F:single-stranded DNA binding"/>
    <property type="evidence" value="ECO:0007669"/>
    <property type="project" value="TreeGrafter"/>
</dbReference>
<dbReference type="WBParaSite" id="SPAL_0000696400.1">
    <property type="protein sequence ID" value="SPAL_0000696400.1"/>
    <property type="gene ID" value="SPAL_0000696400"/>
</dbReference>
<feature type="domain" description="Mos1 transposase HTH" evidence="1">
    <location>
        <begin position="5"/>
        <end position="54"/>
    </location>
</feature>
<accession>A0A0N5BM18</accession>
<name>A0A0N5BM18_STREA</name>